<dbReference type="AlphaFoldDB" id="A0AAV4MEV6"/>
<reference evidence="1 2" key="1">
    <citation type="submission" date="2021-06" db="EMBL/GenBank/DDBJ databases">
        <title>Caerostris extrusa draft genome.</title>
        <authorList>
            <person name="Kono N."/>
            <person name="Arakawa K."/>
        </authorList>
    </citation>
    <scope>NUCLEOTIDE SEQUENCE [LARGE SCALE GENOMIC DNA]</scope>
</reference>
<evidence type="ECO:0000313" key="1">
    <source>
        <dbReference type="EMBL" id="GIX70534.1"/>
    </source>
</evidence>
<dbReference type="EMBL" id="BPLR01002147">
    <property type="protein sequence ID" value="GIX70534.1"/>
    <property type="molecule type" value="Genomic_DNA"/>
</dbReference>
<comment type="caution">
    <text evidence="1">The sequence shown here is derived from an EMBL/GenBank/DDBJ whole genome shotgun (WGS) entry which is preliminary data.</text>
</comment>
<organism evidence="1 2">
    <name type="scientific">Caerostris extrusa</name>
    <name type="common">Bark spider</name>
    <name type="synonym">Caerostris bankana</name>
    <dbReference type="NCBI Taxonomy" id="172846"/>
    <lineage>
        <taxon>Eukaryota</taxon>
        <taxon>Metazoa</taxon>
        <taxon>Ecdysozoa</taxon>
        <taxon>Arthropoda</taxon>
        <taxon>Chelicerata</taxon>
        <taxon>Arachnida</taxon>
        <taxon>Araneae</taxon>
        <taxon>Araneomorphae</taxon>
        <taxon>Entelegynae</taxon>
        <taxon>Araneoidea</taxon>
        <taxon>Araneidae</taxon>
        <taxon>Caerostris</taxon>
    </lineage>
</organism>
<name>A0AAV4MEV6_CAEEX</name>
<proteinExistence type="predicted"/>
<protein>
    <submittedName>
        <fullName evidence="1">Uncharacterized protein</fullName>
    </submittedName>
</protein>
<sequence>MLLFTERKRKKMVAHYLNSTKPSFMANETKSPVPVEVWPLYNNIPFLANVLNSNSKTISCRLADEAAPSKNVQRKMASQ</sequence>
<keyword evidence="2" id="KW-1185">Reference proteome</keyword>
<gene>
    <name evidence="1" type="ORF">CEXT_321611</name>
</gene>
<accession>A0AAV4MEV6</accession>
<dbReference type="Proteomes" id="UP001054945">
    <property type="component" value="Unassembled WGS sequence"/>
</dbReference>
<evidence type="ECO:0000313" key="2">
    <source>
        <dbReference type="Proteomes" id="UP001054945"/>
    </source>
</evidence>